<keyword evidence="3" id="KW-0808">Transferase</keyword>
<dbReference type="Proteomes" id="UP001058860">
    <property type="component" value="Chromosome"/>
</dbReference>
<dbReference type="RefSeq" id="WP_353866119.1">
    <property type="nucleotide sequence ID" value="NZ_CP088295.1"/>
</dbReference>
<keyword evidence="4" id="KW-1185">Reference proteome</keyword>
<keyword evidence="3" id="KW-0489">Methyltransferase</keyword>
<evidence type="ECO:0000313" key="4">
    <source>
        <dbReference type="Proteomes" id="UP001058860"/>
    </source>
</evidence>
<name>A0ABY5PM03_9ACTN</name>
<dbReference type="GO" id="GO:0008168">
    <property type="term" value="F:methyltransferase activity"/>
    <property type="evidence" value="ECO:0007669"/>
    <property type="project" value="UniProtKB-KW"/>
</dbReference>
<feature type="compositionally biased region" description="Basic and acidic residues" evidence="1">
    <location>
        <begin position="457"/>
        <end position="467"/>
    </location>
</feature>
<reference evidence="4" key="1">
    <citation type="submission" date="2021-11" db="EMBL/GenBank/DDBJ databases">
        <title>Cultivation dependent microbiological survey of springs from the worlds oldest radium mine currently devoted to the extraction of radon-saturated water.</title>
        <authorList>
            <person name="Kapinusova G."/>
            <person name="Smrhova T."/>
            <person name="Strejcek M."/>
            <person name="Suman J."/>
            <person name="Jani K."/>
            <person name="Pajer P."/>
            <person name="Uhlik O."/>
        </authorList>
    </citation>
    <scope>NUCLEOTIDE SEQUENCE [LARGE SCALE GENOMIC DNA]</scope>
    <source>
        <strain evidence="4">J379</strain>
    </source>
</reference>
<evidence type="ECO:0000259" key="2">
    <source>
        <dbReference type="Pfam" id="PF05050"/>
    </source>
</evidence>
<sequence>MDVQAKARSVSTDEDGTRALKRRIALLEEQVGAVLRRVALPTELLAPGAGFDHARFGLRSQHEEDGILLALHAAAGPRTFRYVELGCGRTGGNAGVLAAELGWTGLMVDAGPKAIAHVAQLGPGRTTAVRATVTAATVNTLFADHGFTGDVDQLSVTLEGNEYWVIHALTACTARLLIVSYNAAFGPTAKVTVPEDDTFTPPAGSSVASYYSGASLAALTGLANERGYGLVAVEPSGSNAFFLADGVAPEVPRIDAATAYRPQARNRRVPAPADVIAKLEEEGFPLVRLDAPPPAPPPVAPRAAASPPQSREGRLAFFDAAAATTPLLGVDTPVGTFVTRTADRGVGRVLFSRSERGEMALLRDAVALLADRGASPRPVFIDCGANIGTTTVPALTTMGFSRAIVFEPEPSNFRLLKANLALNDLDTRVIAHRAAVSSEPGSAHLRLHPRNSGAHSIRKDAGTRNEDTTPVTLTTVDAAVAAAALDPSDIGLLWLDVQGHEAAALQGARAVLAAGAPVVLELHPAMLTKAGGLEDLYVLAAEYHAGFADMRRARHETPAIRPIAELRAAVSELGDQSFTDVLLLPG</sequence>
<dbReference type="SUPFAM" id="SSF53335">
    <property type="entry name" value="S-adenosyl-L-methionine-dependent methyltransferases"/>
    <property type="match status" value="1"/>
</dbReference>
<dbReference type="InterPro" id="IPR006342">
    <property type="entry name" value="FkbM_mtfrase"/>
</dbReference>
<dbReference type="InterPro" id="IPR029063">
    <property type="entry name" value="SAM-dependent_MTases_sf"/>
</dbReference>
<dbReference type="GO" id="GO:0032259">
    <property type="term" value="P:methylation"/>
    <property type="evidence" value="ECO:0007669"/>
    <property type="project" value="UniProtKB-KW"/>
</dbReference>
<protein>
    <submittedName>
        <fullName evidence="3">FkbM family methyltransferase</fullName>
    </submittedName>
</protein>
<dbReference type="PANTHER" id="PTHR34203:SF15">
    <property type="entry name" value="SLL1173 PROTEIN"/>
    <property type="match status" value="1"/>
</dbReference>
<proteinExistence type="predicted"/>
<feature type="region of interest" description="Disordered" evidence="1">
    <location>
        <begin position="441"/>
        <end position="468"/>
    </location>
</feature>
<accession>A0ABY5PM03</accession>
<dbReference type="Pfam" id="PF05050">
    <property type="entry name" value="Methyltransf_21"/>
    <property type="match status" value="1"/>
</dbReference>
<evidence type="ECO:0000256" key="1">
    <source>
        <dbReference type="SAM" id="MobiDB-lite"/>
    </source>
</evidence>
<dbReference type="NCBIfam" id="TIGR01444">
    <property type="entry name" value="fkbM_fam"/>
    <property type="match status" value="1"/>
</dbReference>
<dbReference type="PANTHER" id="PTHR34203">
    <property type="entry name" value="METHYLTRANSFERASE, FKBM FAMILY PROTEIN"/>
    <property type="match status" value="1"/>
</dbReference>
<dbReference type="EMBL" id="CP088295">
    <property type="protein sequence ID" value="UUY05676.1"/>
    <property type="molecule type" value="Genomic_DNA"/>
</dbReference>
<dbReference type="Gene3D" id="3.40.50.150">
    <property type="entry name" value="Vaccinia Virus protein VP39"/>
    <property type="match status" value="1"/>
</dbReference>
<evidence type="ECO:0000313" key="3">
    <source>
        <dbReference type="EMBL" id="UUY05676.1"/>
    </source>
</evidence>
<feature type="domain" description="Methyltransferase FkbM" evidence="2">
    <location>
        <begin position="382"/>
        <end position="530"/>
    </location>
</feature>
<organism evidence="3 4">
    <name type="scientific">Svornostia abyssi</name>
    <dbReference type="NCBI Taxonomy" id="2898438"/>
    <lineage>
        <taxon>Bacteria</taxon>
        <taxon>Bacillati</taxon>
        <taxon>Actinomycetota</taxon>
        <taxon>Thermoleophilia</taxon>
        <taxon>Solirubrobacterales</taxon>
        <taxon>Baekduiaceae</taxon>
        <taxon>Svornostia</taxon>
    </lineage>
</organism>
<gene>
    <name evidence="3" type="ORF">LRS13_09195</name>
</gene>
<dbReference type="InterPro" id="IPR052514">
    <property type="entry name" value="SAM-dependent_MTase"/>
</dbReference>